<feature type="region of interest" description="Disordered" evidence="4">
    <location>
        <begin position="1132"/>
        <end position="1175"/>
    </location>
</feature>
<evidence type="ECO:0000313" key="8">
    <source>
        <dbReference type="WBParaSite" id="ECPE_0000265001-mRNA-1"/>
    </source>
</evidence>
<organism evidence="8">
    <name type="scientific">Echinostoma caproni</name>
    <dbReference type="NCBI Taxonomy" id="27848"/>
    <lineage>
        <taxon>Eukaryota</taxon>
        <taxon>Metazoa</taxon>
        <taxon>Spiralia</taxon>
        <taxon>Lophotrochozoa</taxon>
        <taxon>Platyhelminthes</taxon>
        <taxon>Trematoda</taxon>
        <taxon>Digenea</taxon>
        <taxon>Plagiorchiida</taxon>
        <taxon>Echinostomata</taxon>
        <taxon>Echinostomatoidea</taxon>
        <taxon>Echinostomatidae</taxon>
        <taxon>Echinostoma</taxon>
    </lineage>
</organism>
<dbReference type="EMBL" id="UZAN01039753">
    <property type="protein sequence ID" value="VDP67053.1"/>
    <property type="molecule type" value="Genomic_DNA"/>
</dbReference>
<feature type="compositionally biased region" description="Polar residues" evidence="4">
    <location>
        <begin position="1149"/>
        <end position="1163"/>
    </location>
</feature>
<dbReference type="Gene3D" id="2.60.120.290">
    <property type="entry name" value="Spermadhesin, CUB domain"/>
    <property type="match status" value="1"/>
</dbReference>
<dbReference type="Proteomes" id="UP000272942">
    <property type="component" value="Unassembled WGS sequence"/>
</dbReference>
<dbReference type="PANTHER" id="PTHR24251">
    <property type="entry name" value="OVOCHYMASE-RELATED"/>
    <property type="match status" value="1"/>
</dbReference>
<feature type="compositionally biased region" description="Basic residues" evidence="4">
    <location>
        <begin position="558"/>
        <end position="567"/>
    </location>
</feature>
<feature type="compositionally biased region" description="Basic and acidic residues" evidence="4">
    <location>
        <begin position="1164"/>
        <end position="1175"/>
    </location>
</feature>
<dbReference type="InterPro" id="IPR000859">
    <property type="entry name" value="CUB_dom"/>
</dbReference>
<feature type="compositionally biased region" description="Basic and acidic residues" evidence="4">
    <location>
        <begin position="247"/>
        <end position="257"/>
    </location>
</feature>
<reference evidence="8" key="1">
    <citation type="submission" date="2016-06" db="UniProtKB">
        <authorList>
            <consortium name="WormBaseParasite"/>
        </authorList>
    </citation>
    <scope>IDENTIFICATION</scope>
</reference>
<feature type="compositionally biased region" description="Basic residues" evidence="4">
    <location>
        <begin position="853"/>
        <end position="867"/>
    </location>
</feature>
<dbReference type="WBParaSite" id="ECPE_0000265001-mRNA-1">
    <property type="protein sequence ID" value="ECPE_0000265001-mRNA-1"/>
    <property type="gene ID" value="ECPE_0000265001"/>
</dbReference>
<feature type="compositionally biased region" description="Polar residues" evidence="4">
    <location>
        <begin position="524"/>
        <end position="536"/>
    </location>
</feature>
<dbReference type="OrthoDB" id="2019384at2759"/>
<feature type="compositionally biased region" description="Low complexity" evidence="4">
    <location>
        <begin position="404"/>
        <end position="413"/>
    </location>
</feature>
<dbReference type="CDD" id="cd00112">
    <property type="entry name" value="LDLa"/>
    <property type="match status" value="1"/>
</dbReference>
<evidence type="ECO:0000259" key="5">
    <source>
        <dbReference type="PROSITE" id="PS01180"/>
    </source>
</evidence>
<sequence>MANSARAPSKTERIVLDFRGPVVFEPSSNCENDYLEIRDGQYGFSPLVGRFCTDSWQLRPVVSTGPWLWLRLQTDYTIEKSGFQAVYYFEPNRPKPPSLLTVVQHTMHNIITLDTGALLTKSNLTQIARDYAQTLEGRPSTLSGIREFIFDFRTIDEDMILRIHLETIKFPIEEGQCRHNMIEMYGRFFLSDTPKSRSAGKSYSRLQLPPDSRVIRACKMASRSPILYRLGRAVVRIVATSSMQAMREADQRDDVPKHSHLPTPENTDLPEVKLLATALTLAPCRPNWFPCMRVTDLLNIDRQLNATGDSVLNVLMRPEFDHPDYPGLSSRTGLNASMTEAITTRKQLARRRELVGDSVYCVAISRLCNQLNDCPNGEDEDDCPRPRDSLKDILQYYADLDTTHTGDVSSTTTPSSLQSKKEREEAEDEFHHHPSIIIGLLGFCAICGLLSAGMTLVNRGKQTKQRNFSSICNRVLFDSGTSLLTTLEEGSVLQLKTRAGESVKPNLVSVSADSSRIADRDNGETTGDVTGQSPSKQAEAKSRQESNRCFGQICLVSHRSKKRKRERTKSDPGSPSLLTVKAKSNGTDTADRRAKESCSSADLVEQATAISGELESRNLIEVFDRATIPLNYASRDSAVWDESPLPPQSDEFTRDRNVLRRKVQSGELISRLPRHISRSSAASFGHLPNTIVCPVEKLSDVIYHCGMLPPGSSLNRNTWNRSGPLPLVTEPESTFTEDYLHETLKATRSAKCLTRRSSTDRHTGSAFEFVHVERSPVGEETNETVMTAAASASLSAGFSTLDSRTRIMVPSSVGRQAIDQRYTLYGRPALDGSQFMDRDDMTQAERRVMGMGGKRKSFKGGAPKRARYSIDPSNEPGSMINSAEGAPETSDYGNRQANSSVQTIQTPPFWTSSCSTSGELLTSGQSSREISRGWRKSPSSSNQPNSRAPYWSGHVGSTKIVLGPSGTPSEDVSLADLNEAEVTPKLIYRCESSSLGSHLKICRSVNASTMDETRIPIVSRSSNKPEALFKVTVMPKCRGSQSSDLRMGDGVGIAAFGTTPAQSDTRRTSGPPSASVAPPLPPTPSGAATTGQIYCDCALQSNDLVYRSQPRTPHRQMGSYTPVANAFPLSISDHRKDEAVPELDDSEDTATQNYSEETESGTYSDERLPSEYQRQ</sequence>
<dbReference type="InterPro" id="IPR035914">
    <property type="entry name" value="Sperma_CUB_dom_sf"/>
</dbReference>
<name>A0A183A6R2_9TREM</name>
<protein>
    <submittedName>
        <fullName evidence="8">CUB domain-containing protein</fullName>
    </submittedName>
</protein>
<keyword evidence="7" id="KW-1185">Reference proteome</keyword>
<evidence type="ECO:0000256" key="4">
    <source>
        <dbReference type="SAM" id="MobiDB-lite"/>
    </source>
</evidence>
<gene>
    <name evidence="6" type="ORF">ECPE_LOCUS2647</name>
</gene>
<reference evidence="6 7" key="2">
    <citation type="submission" date="2018-11" db="EMBL/GenBank/DDBJ databases">
        <authorList>
            <consortium name="Pathogen Informatics"/>
        </authorList>
    </citation>
    <scope>NUCLEOTIDE SEQUENCE [LARGE SCALE GENOMIC DNA]</scope>
    <source>
        <strain evidence="6 7">Egypt</strain>
    </source>
</reference>
<feature type="compositionally biased region" description="Low complexity" evidence="4">
    <location>
        <begin position="1068"/>
        <end position="1077"/>
    </location>
</feature>
<evidence type="ECO:0000256" key="2">
    <source>
        <dbReference type="ARBA" id="ARBA00023157"/>
    </source>
</evidence>
<proteinExistence type="predicted"/>
<dbReference type="SMART" id="SM00042">
    <property type="entry name" value="CUB"/>
    <property type="match status" value="1"/>
</dbReference>
<dbReference type="SUPFAM" id="SSF49854">
    <property type="entry name" value="Spermadhesin, CUB domain"/>
    <property type="match status" value="1"/>
</dbReference>
<evidence type="ECO:0000313" key="6">
    <source>
        <dbReference type="EMBL" id="VDP67053.1"/>
    </source>
</evidence>
<dbReference type="AlphaFoldDB" id="A0A183A6R2"/>
<dbReference type="PANTHER" id="PTHR24251:SF28">
    <property type="entry name" value="NEUROPILIN AND TOLLOID-LIKE, ISOFORM B"/>
    <property type="match status" value="1"/>
</dbReference>
<feature type="region of interest" description="Disordered" evidence="4">
    <location>
        <begin position="558"/>
        <end position="597"/>
    </location>
</feature>
<feature type="domain" description="CUB" evidence="5">
    <location>
        <begin position="1"/>
        <end position="90"/>
    </location>
</feature>
<evidence type="ECO:0000313" key="7">
    <source>
        <dbReference type="Proteomes" id="UP000272942"/>
    </source>
</evidence>
<dbReference type="SUPFAM" id="SSF57424">
    <property type="entry name" value="LDL receptor-like module"/>
    <property type="match status" value="1"/>
</dbReference>
<feature type="region of interest" description="Disordered" evidence="4">
    <location>
        <begin position="852"/>
        <end position="952"/>
    </location>
</feature>
<dbReference type="Pfam" id="PF00431">
    <property type="entry name" value="CUB"/>
    <property type="match status" value="1"/>
</dbReference>
<evidence type="ECO:0000256" key="1">
    <source>
        <dbReference type="ARBA" id="ARBA00022737"/>
    </source>
</evidence>
<accession>A0A183A6R2</accession>
<feature type="compositionally biased region" description="Polar residues" evidence="4">
    <location>
        <begin position="891"/>
        <end position="928"/>
    </location>
</feature>
<feature type="compositionally biased region" description="Basic and acidic residues" evidence="4">
    <location>
        <begin position="419"/>
        <end position="428"/>
    </location>
</feature>
<feature type="compositionally biased region" description="Polar residues" evidence="4">
    <location>
        <begin position="571"/>
        <end position="588"/>
    </location>
</feature>
<feature type="region of interest" description="Disordered" evidence="4">
    <location>
        <begin position="246"/>
        <end position="267"/>
    </location>
</feature>
<feature type="region of interest" description="Disordered" evidence="4">
    <location>
        <begin position="404"/>
        <end position="428"/>
    </location>
</feature>
<keyword evidence="2" id="KW-1015">Disulfide bond</keyword>
<dbReference type="CDD" id="cd00041">
    <property type="entry name" value="CUB"/>
    <property type="match status" value="1"/>
</dbReference>
<feature type="compositionally biased region" description="Polar residues" evidence="4">
    <location>
        <begin position="871"/>
        <end position="881"/>
    </location>
</feature>
<dbReference type="Gene3D" id="4.10.400.10">
    <property type="entry name" value="Low-density Lipoprotein Receptor"/>
    <property type="match status" value="1"/>
</dbReference>
<feature type="region of interest" description="Disordered" evidence="4">
    <location>
        <begin position="1056"/>
        <end position="1089"/>
    </location>
</feature>
<feature type="compositionally biased region" description="Polar residues" evidence="4">
    <location>
        <begin position="937"/>
        <end position="946"/>
    </location>
</feature>
<dbReference type="InterPro" id="IPR036055">
    <property type="entry name" value="LDL_receptor-like_sf"/>
</dbReference>
<keyword evidence="1" id="KW-0677">Repeat</keyword>
<evidence type="ECO:0000256" key="3">
    <source>
        <dbReference type="PROSITE-ProRule" id="PRU00059"/>
    </source>
</evidence>
<dbReference type="InterPro" id="IPR002172">
    <property type="entry name" value="LDrepeatLR_classA_rpt"/>
</dbReference>
<comment type="caution">
    <text evidence="3">Lacks conserved residue(s) required for the propagation of feature annotation.</text>
</comment>
<dbReference type="PROSITE" id="PS01180">
    <property type="entry name" value="CUB"/>
    <property type="match status" value="1"/>
</dbReference>
<feature type="region of interest" description="Disordered" evidence="4">
    <location>
        <begin position="506"/>
        <end position="544"/>
    </location>
</feature>